<reference evidence="5" key="1">
    <citation type="submission" date="2015-05" db="UniProtKB">
        <authorList>
            <consortium name="EnsemblMetazoa"/>
        </authorList>
    </citation>
    <scope>IDENTIFICATION</scope>
</reference>
<evidence type="ECO:0000256" key="4">
    <source>
        <dbReference type="ARBA" id="ARBA00023136"/>
    </source>
</evidence>
<dbReference type="PANTHER" id="PTHR12778:SF9">
    <property type="entry name" value="ACETYL-COENZYME A TRANSPORTER 1"/>
    <property type="match status" value="1"/>
</dbReference>
<dbReference type="FunCoup" id="T1HHD4">
    <property type="interactions" value="378"/>
</dbReference>
<accession>T1HHD4</accession>
<dbReference type="Gene3D" id="1.20.1250.20">
    <property type="entry name" value="MFS general substrate transporter like domains"/>
    <property type="match status" value="1"/>
</dbReference>
<proteinExistence type="predicted"/>
<evidence type="ECO:0000256" key="1">
    <source>
        <dbReference type="ARBA" id="ARBA00004141"/>
    </source>
</evidence>
<dbReference type="InterPro" id="IPR004752">
    <property type="entry name" value="AmpG_permease/AT-1"/>
</dbReference>
<dbReference type="GO" id="GO:0008521">
    <property type="term" value="F:acetyl-CoA transmembrane transporter activity"/>
    <property type="evidence" value="ECO:0007669"/>
    <property type="project" value="InterPro"/>
</dbReference>
<dbReference type="Pfam" id="PF13000">
    <property type="entry name" value="Acatn"/>
    <property type="match status" value="3"/>
</dbReference>
<evidence type="ECO:0000313" key="5">
    <source>
        <dbReference type="EnsemblMetazoa" id="RPRC003457-PA"/>
    </source>
</evidence>
<evidence type="ECO:0000256" key="2">
    <source>
        <dbReference type="ARBA" id="ARBA00022692"/>
    </source>
</evidence>
<name>T1HHD4_RHOPR</name>
<dbReference type="GO" id="GO:0035348">
    <property type="term" value="P:acetyl-CoA transmembrane transport"/>
    <property type="evidence" value="ECO:0007669"/>
    <property type="project" value="InterPro"/>
</dbReference>
<sequence>MPEVRRRRHSEGLSIENLTDLPEGIKGDEWNIALLSLLYLLQGIPLGLASAIPLILQNHGASFKQQAEFSFSQWPFSMKLLWAPLVDSLYCRKFGRRKTWLVPAQYLIGFFMVFLSGSVSSWLGYRENGKDEGPQVALLTALFFTLYFLAATQDIAVDGWALTMLKRHNKGYASTCNSVGQTAGYFLGYVVFIALESPDFCNKYLRTEPQPDGMVTLSGFLYFWGLVYIAITTLVAIFKHEAEEISADLPALEAAKHSYKQLMTILKLPSIRLIAFILLTSKIGFAACDGVTSLKLIEGGVPKEKLAILAVPLVPLQIVLPILVSKWSTTERPMNLYVKVFPYRKVILNNSCNLVTVLRPVVGLSDIPAYYYITLLIILSLHQITMTAMFVQAMAFYAVISDPSAGGTYMTLLNTLSNLGGTWTTTVALWLVDPLTQKYCSTVADNDCSESNLVTACEAAEGKCMTHLDGYYLEIGLCTIFGFIWFKWGRNAIRYLQTRPMEEWAIPNSR</sequence>
<dbReference type="GO" id="GO:0016020">
    <property type="term" value="C:membrane"/>
    <property type="evidence" value="ECO:0007669"/>
    <property type="project" value="UniProtKB-SubCell"/>
</dbReference>
<dbReference type="eggNOG" id="KOG3574">
    <property type="taxonomic scope" value="Eukaryota"/>
</dbReference>
<dbReference type="OMA" id="RRKSWIM"/>
<protein>
    <recommendedName>
        <fullName evidence="7">Acetyl-coa transporter</fullName>
    </recommendedName>
</protein>
<evidence type="ECO:0000313" key="6">
    <source>
        <dbReference type="Proteomes" id="UP000015103"/>
    </source>
</evidence>
<comment type="subcellular location">
    <subcellularLocation>
        <location evidence="1">Membrane</location>
        <topology evidence="1">Multi-pass membrane protein</topology>
    </subcellularLocation>
</comment>
<dbReference type="Proteomes" id="UP000015103">
    <property type="component" value="Unassembled WGS sequence"/>
</dbReference>
<dbReference type="EnsemblMetazoa" id="RPRC003457-RA">
    <property type="protein sequence ID" value="RPRC003457-PA"/>
    <property type="gene ID" value="RPRC003457"/>
</dbReference>
<keyword evidence="3" id="KW-1133">Transmembrane helix</keyword>
<dbReference type="InterPro" id="IPR036259">
    <property type="entry name" value="MFS_trans_sf"/>
</dbReference>
<keyword evidence="2" id="KW-0812">Transmembrane</keyword>
<dbReference type="HOGENOM" id="CLU_020502_1_0_1"/>
<dbReference type="AlphaFoldDB" id="T1HHD4"/>
<keyword evidence="4" id="KW-0472">Membrane</keyword>
<organism evidence="5 6">
    <name type="scientific">Rhodnius prolixus</name>
    <name type="common">Triatomid bug</name>
    <dbReference type="NCBI Taxonomy" id="13249"/>
    <lineage>
        <taxon>Eukaryota</taxon>
        <taxon>Metazoa</taxon>
        <taxon>Ecdysozoa</taxon>
        <taxon>Arthropoda</taxon>
        <taxon>Hexapoda</taxon>
        <taxon>Insecta</taxon>
        <taxon>Pterygota</taxon>
        <taxon>Neoptera</taxon>
        <taxon>Paraneoptera</taxon>
        <taxon>Hemiptera</taxon>
        <taxon>Heteroptera</taxon>
        <taxon>Panheteroptera</taxon>
        <taxon>Cimicomorpha</taxon>
        <taxon>Reduviidae</taxon>
        <taxon>Triatominae</taxon>
        <taxon>Rhodnius</taxon>
    </lineage>
</organism>
<dbReference type="SUPFAM" id="SSF103473">
    <property type="entry name" value="MFS general substrate transporter"/>
    <property type="match status" value="1"/>
</dbReference>
<keyword evidence="6" id="KW-1185">Reference proteome</keyword>
<dbReference type="VEuPathDB" id="VectorBase:RPRC003457"/>
<dbReference type="EMBL" id="ACPB03009329">
    <property type="status" value="NOT_ANNOTATED_CDS"/>
    <property type="molecule type" value="Genomic_DNA"/>
</dbReference>
<evidence type="ECO:0000256" key="3">
    <source>
        <dbReference type="ARBA" id="ARBA00022989"/>
    </source>
</evidence>
<dbReference type="InParanoid" id="T1HHD4"/>
<dbReference type="PANTHER" id="PTHR12778">
    <property type="entry name" value="SOLUTE CARRIER FAMILY 33 ACETYL-COA TRANSPORTER -RELATED"/>
    <property type="match status" value="1"/>
</dbReference>
<dbReference type="InterPro" id="IPR024371">
    <property type="entry name" value="AcetylCoA_trans_1-like"/>
</dbReference>
<dbReference type="STRING" id="13249.T1HHD4"/>
<evidence type="ECO:0008006" key="7">
    <source>
        <dbReference type="Google" id="ProtNLM"/>
    </source>
</evidence>